<protein>
    <submittedName>
        <fullName evidence="1">Uncharacterized protein</fullName>
    </submittedName>
</protein>
<keyword evidence="2" id="KW-1185">Reference proteome</keyword>
<comment type="caution">
    <text evidence="1">The sequence shown here is derived from an EMBL/GenBank/DDBJ whole genome shotgun (WGS) entry which is preliminary data.</text>
</comment>
<name>A0A8T3B6X8_DENNO</name>
<sequence>MHAFFSMVRGHPVRQASLVHAFLSISGTILNTHRCLSAYGKRIAHFKQEPLKTYAHISWCSRIKNYDYGVT</sequence>
<evidence type="ECO:0000313" key="1">
    <source>
        <dbReference type="EMBL" id="KAI0502315.1"/>
    </source>
</evidence>
<proteinExistence type="predicted"/>
<evidence type="ECO:0000313" key="2">
    <source>
        <dbReference type="Proteomes" id="UP000829196"/>
    </source>
</evidence>
<organism evidence="1 2">
    <name type="scientific">Dendrobium nobile</name>
    <name type="common">Orchid</name>
    <dbReference type="NCBI Taxonomy" id="94219"/>
    <lineage>
        <taxon>Eukaryota</taxon>
        <taxon>Viridiplantae</taxon>
        <taxon>Streptophyta</taxon>
        <taxon>Embryophyta</taxon>
        <taxon>Tracheophyta</taxon>
        <taxon>Spermatophyta</taxon>
        <taxon>Magnoliopsida</taxon>
        <taxon>Liliopsida</taxon>
        <taxon>Asparagales</taxon>
        <taxon>Orchidaceae</taxon>
        <taxon>Epidendroideae</taxon>
        <taxon>Malaxideae</taxon>
        <taxon>Dendrobiinae</taxon>
        <taxon>Dendrobium</taxon>
    </lineage>
</organism>
<dbReference type="EMBL" id="JAGYWB010000012">
    <property type="protein sequence ID" value="KAI0502315.1"/>
    <property type="molecule type" value="Genomic_DNA"/>
</dbReference>
<dbReference type="Proteomes" id="UP000829196">
    <property type="component" value="Unassembled WGS sequence"/>
</dbReference>
<dbReference type="AlphaFoldDB" id="A0A8T3B6X8"/>
<gene>
    <name evidence="1" type="ORF">KFK09_017262</name>
</gene>
<reference evidence="1" key="1">
    <citation type="journal article" date="2022" name="Front. Genet.">
        <title>Chromosome-Scale Assembly of the Dendrobium nobile Genome Provides Insights Into the Molecular Mechanism of the Biosynthesis of the Medicinal Active Ingredient of Dendrobium.</title>
        <authorList>
            <person name="Xu Q."/>
            <person name="Niu S.-C."/>
            <person name="Li K.-L."/>
            <person name="Zheng P.-J."/>
            <person name="Zhang X.-J."/>
            <person name="Jia Y."/>
            <person name="Liu Y."/>
            <person name="Niu Y.-X."/>
            <person name="Yu L.-H."/>
            <person name="Chen D.-F."/>
            <person name="Zhang G.-Q."/>
        </authorList>
    </citation>
    <scope>NUCLEOTIDE SEQUENCE</scope>
    <source>
        <tissue evidence="1">Leaf</tissue>
    </source>
</reference>
<accession>A0A8T3B6X8</accession>
<dbReference type="SMR" id="A0A8T3B6X8"/>